<sequence>MVTAHIAGLTGVTDGTRHRYRLLAQRHITAAPIGPIPVDTLTRADVAAWINGLPLAVKSKKNVHSLLSAALAQAVQDNAIPTNVAHGIRFPRSTSRREPVFLSREEVALIADSVPARYSPLVHFLAGTGLRWSEATALRTR</sequence>
<dbReference type="Gene3D" id="1.10.150.130">
    <property type="match status" value="1"/>
</dbReference>
<dbReference type="InterPro" id="IPR044068">
    <property type="entry name" value="CB"/>
</dbReference>
<dbReference type="PROSITE" id="PS51898">
    <property type="entry name" value="TYR_RECOMBINASE"/>
    <property type="match status" value="1"/>
</dbReference>
<dbReference type="PROSITE" id="PS51900">
    <property type="entry name" value="CB"/>
    <property type="match status" value="1"/>
</dbReference>
<evidence type="ECO:0000313" key="6">
    <source>
        <dbReference type="EMBL" id="NDO77622.1"/>
    </source>
</evidence>
<dbReference type="GO" id="GO:0003677">
    <property type="term" value="F:DNA binding"/>
    <property type="evidence" value="ECO:0007669"/>
    <property type="project" value="UniProtKB-UniRule"/>
</dbReference>
<feature type="non-terminal residue" evidence="6">
    <location>
        <position position="141"/>
    </location>
</feature>
<dbReference type="RefSeq" id="WP_408669483.1">
    <property type="nucleotide sequence ID" value="NZ_WMHZ01000005.1"/>
</dbReference>
<dbReference type="InterPro" id="IPR013762">
    <property type="entry name" value="Integrase-like_cat_sf"/>
</dbReference>
<dbReference type="Gene3D" id="1.10.443.10">
    <property type="entry name" value="Intergrase catalytic core"/>
    <property type="match status" value="1"/>
</dbReference>
<evidence type="ECO:0000256" key="1">
    <source>
        <dbReference type="ARBA" id="ARBA00023125"/>
    </source>
</evidence>
<gene>
    <name evidence="6" type="ORF">GKZ75_05110</name>
</gene>
<keyword evidence="2" id="KW-0233">DNA recombination</keyword>
<feature type="domain" description="Tyr recombinase" evidence="4">
    <location>
        <begin position="97"/>
        <end position="141"/>
    </location>
</feature>
<evidence type="ECO:0000259" key="5">
    <source>
        <dbReference type="PROSITE" id="PS51900"/>
    </source>
</evidence>
<accession>A0A6N9QWL3</accession>
<evidence type="ECO:0000259" key="4">
    <source>
        <dbReference type="PROSITE" id="PS51898"/>
    </source>
</evidence>
<evidence type="ECO:0000256" key="3">
    <source>
        <dbReference type="PROSITE-ProRule" id="PRU01248"/>
    </source>
</evidence>
<dbReference type="InterPro" id="IPR010998">
    <property type="entry name" value="Integrase_recombinase_N"/>
</dbReference>
<name>A0A6N9QWL3_9MICC</name>
<keyword evidence="1 3" id="KW-0238">DNA-binding</keyword>
<dbReference type="InterPro" id="IPR002104">
    <property type="entry name" value="Integrase_catalytic"/>
</dbReference>
<organism evidence="6 7">
    <name type="scientific">Kocuria marina subsp. indica</name>
    <dbReference type="NCBI Taxonomy" id="1049583"/>
    <lineage>
        <taxon>Bacteria</taxon>
        <taxon>Bacillati</taxon>
        <taxon>Actinomycetota</taxon>
        <taxon>Actinomycetes</taxon>
        <taxon>Micrococcales</taxon>
        <taxon>Micrococcaceae</taxon>
        <taxon>Kocuria</taxon>
    </lineage>
</organism>
<feature type="domain" description="Core-binding (CB)" evidence="5">
    <location>
        <begin position="1"/>
        <end position="75"/>
    </location>
</feature>
<dbReference type="Proteomes" id="UP000471026">
    <property type="component" value="Unassembled WGS sequence"/>
</dbReference>
<dbReference type="EMBL" id="WMHZ01000005">
    <property type="protein sequence ID" value="NDO77622.1"/>
    <property type="molecule type" value="Genomic_DNA"/>
</dbReference>
<dbReference type="SUPFAM" id="SSF56349">
    <property type="entry name" value="DNA breaking-rejoining enzymes"/>
    <property type="match status" value="1"/>
</dbReference>
<dbReference type="AlphaFoldDB" id="A0A6N9QWL3"/>
<comment type="caution">
    <text evidence="6">The sequence shown here is derived from an EMBL/GenBank/DDBJ whole genome shotgun (WGS) entry which is preliminary data.</text>
</comment>
<reference evidence="6 7" key="1">
    <citation type="submission" date="2019-11" db="EMBL/GenBank/DDBJ databases">
        <title>Draft genome sequence of Kocuria indica DP-K7, a methyl red degrading Actinobacterium.</title>
        <authorList>
            <person name="Kumaran S."/>
            <person name="Tischler D."/>
            <person name="Ngo A.C.R."/>
            <person name="Schultes F."/>
        </authorList>
    </citation>
    <scope>NUCLEOTIDE SEQUENCE [LARGE SCALE GENOMIC DNA]</scope>
    <source>
        <strain evidence="6 7">DP-K7</strain>
    </source>
</reference>
<protein>
    <submittedName>
        <fullName evidence="6">Site-specific integrase</fullName>
    </submittedName>
</protein>
<evidence type="ECO:0000256" key="2">
    <source>
        <dbReference type="ARBA" id="ARBA00023172"/>
    </source>
</evidence>
<proteinExistence type="predicted"/>
<evidence type="ECO:0000313" key="7">
    <source>
        <dbReference type="Proteomes" id="UP000471026"/>
    </source>
</evidence>
<dbReference type="GO" id="GO:0006310">
    <property type="term" value="P:DNA recombination"/>
    <property type="evidence" value="ECO:0007669"/>
    <property type="project" value="UniProtKB-KW"/>
</dbReference>
<dbReference type="GO" id="GO:0015074">
    <property type="term" value="P:DNA integration"/>
    <property type="evidence" value="ECO:0007669"/>
    <property type="project" value="InterPro"/>
</dbReference>
<dbReference type="InterPro" id="IPR011010">
    <property type="entry name" value="DNA_brk_join_enz"/>
</dbReference>